<protein>
    <submittedName>
        <fullName evidence="1">Uncharacterized protein</fullName>
    </submittedName>
</protein>
<name>A0A0B7A6I5_9EUPU</name>
<dbReference type="PANTHER" id="PTHR20988:SF2">
    <property type="entry name" value="TRANSMEMBRANE PROTEIN 183A-RELATED"/>
    <property type="match status" value="1"/>
</dbReference>
<dbReference type="EMBL" id="HACG01028730">
    <property type="protein sequence ID" value="CEK75595.1"/>
    <property type="molecule type" value="Transcribed_RNA"/>
</dbReference>
<evidence type="ECO:0000313" key="1">
    <source>
        <dbReference type="EMBL" id="CEK75595.1"/>
    </source>
</evidence>
<organism evidence="1">
    <name type="scientific">Arion vulgaris</name>
    <dbReference type="NCBI Taxonomy" id="1028688"/>
    <lineage>
        <taxon>Eukaryota</taxon>
        <taxon>Metazoa</taxon>
        <taxon>Spiralia</taxon>
        <taxon>Lophotrochozoa</taxon>
        <taxon>Mollusca</taxon>
        <taxon>Gastropoda</taxon>
        <taxon>Heterobranchia</taxon>
        <taxon>Euthyneura</taxon>
        <taxon>Panpulmonata</taxon>
        <taxon>Eupulmonata</taxon>
        <taxon>Stylommatophora</taxon>
        <taxon>Helicina</taxon>
        <taxon>Arionoidea</taxon>
        <taxon>Arionidae</taxon>
        <taxon>Arion</taxon>
    </lineage>
</organism>
<sequence length="299" mass="34525">MPKGNKQGKKRHGLLGISDITLHDFADCPRPQSCGRVKKYVASTAAVRAITNTSSVQKVLDKEDEDLSWFEKDLENFVIEDPINEDEDESNDLQIIQANLDSKSKRSQKTTTSNGVTYPQDLWFLVSEYIQPEDIGIFCRICHGAHAVTLTATFWRRLYDRLNVKVTDSLPSHFRPHSMERLHGLRARVIRSLFYLYSTLMPRVQGRGPMEDEPHCLKGHRCLLAWHQPATKGWQFCFKFQKPSLKILTSHRPVSKLDVYHGYNDLFTTQKKVAQFCKSHVVILHLLLLSWDYYSARCM</sequence>
<reference evidence="1" key="1">
    <citation type="submission" date="2014-12" db="EMBL/GenBank/DDBJ databases">
        <title>Insight into the proteome of Arion vulgaris.</title>
        <authorList>
            <person name="Aradska J."/>
            <person name="Bulat T."/>
            <person name="Smidak R."/>
            <person name="Sarate P."/>
            <person name="Gangsoo J."/>
            <person name="Sialana F."/>
            <person name="Bilban M."/>
            <person name="Lubec G."/>
        </authorList>
    </citation>
    <scope>NUCLEOTIDE SEQUENCE</scope>
    <source>
        <tissue evidence="1">Skin</tissue>
    </source>
</reference>
<dbReference type="AlphaFoldDB" id="A0A0B7A6I5"/>
<dbReference type="GO" id="GO:0019005">
    <property type="term" value="C:SCF ubiquitin ligase complex"/>
    <property type="evidence" value="ECO:0007669"/>
    <property type="project" value="TreeGrafter"/>
</dbReference>
<gene>
    <name evidence="1" type="primary">ORF96212</name>
</gene>
<dbReference type="GO" id="GO:0031647">
    <property type="term" value="P:regulation of protein stability"/>
    <property type="evidence" value="ECO:0007669"/>
    <property type="project" value="TreeGrafter"/>
</dbReference>
<dbReference type="PANTHER" id="PTHR20988">
    <property type="entry name" value="TRANSMEMBRANE PROTEIN 183A-RELATED"/>
    <property type="match status" value="1"/>
</dbReference>
<dbReference type="InterPro" id="IPR026509">
    <property type="entry name" value="TMEM183"/>
</dbReference>
<accession>A0A0B7A6I5</accession>
<proteinExistence type="predicted"/>